<dbReference type="RefSeq" id="WP_179087458.1">
    <property type="nucleotide sequence ID" value="NZ_MPVP01000031.1"/>
</dbReference>
<organism evidence="1 2">
    <name type="scientific">Paenibacillus odorifer</name>
    <dbReference type="NCBI Taxonomy" id="189426"/>
    <lineage>
        <taxon>Bacteria</taxon>
        <taxon>Bacillati</taxon>
        <taxon>Bacillota</taxon>
        <taxon>Bacilli</taxon>
        <taxon>Bacillales</taxon>
        <taxon>Paenibacillaceae</taxon>
        <taxon>Paenibacillus</taxon>
    </lineage>
</organism>
<gene>
    <name evidence="1" type="ORF">BSO21_08005</name>
</gene>
<protein>
    <submittedName>
        <fullName evidence="1">Uncharacterized protein</fullName>
    </submittedName>
</protein>
<proteinExistence type="predicted"/>
<evidence type="ECO:0000313" key="1">
    <source>
        <dbReference type="EMBL" id="OMD36048.1"/>
    </source>
</evidence>
<feature type="non-terminal residue" evidence="1">
    <location>
        <position position="1"/>
    </location>
</feature>
<accession>A0ABX3GSC9</accession>
<keyword evidence="2" id="KW-1185">Reference proteome</keyword>
<reference evidence="1 2" key="1">
    <citation type="submission" date="2016-11" db="EMBL/GenBank/DDBJ databases">
        <title>Paenibacillus species isolates.</title>
        <authorList>
            <person name="Beno S.M."/>
        </authorList>
    </citation>
    <scope>NUCLEOTIDE SEQUENCE [LARGE SCALE GENOMIC DNA]</scope>
    <source>
        <strain evidence="1 2">FSL H7-0433</strain>
    </source>
</reference>
<evidence type="ECO:0000313" key="2">
    <source>
        <dbReference type="Proteomes" id="UP000187158"/>
    </source>
</evidence>
<comment type="caution">
    <text evidence="1">The sequence shown here is derived from an EMBL/GenBank/DDBJ whole genome shotgun (WGS) entry which is preliminary data.</text>
</comment>
<name>A0ABX3GSC9_9BACL</name>
<dbReference type="EMBL" id="MPVP01000031">
    <property type="protein sequence ID" value="OMD36048.1"/>
    <property type="molecule type" value="Genomic_DNA"/>
</dbReference>
<sequence length="129" mass="15008">NGNIQLRTGQYWLDYSAKRREIRNARMLNLNAQYTLNNFFQAYNELELVGGKLPDRLFEPVSSYFLNGTPNQVYDLMNTIYSQYGIESVYDVIKLVYDSIGTEQLIEDSDEQMEALLRGYLQRKTEGGQ</sequence>
<dbReference type="Proteomes" id="UP000187158">
    <property type="component" value="Unassembled WGS sequence"/>
</dbReference>